<reference evidence="7 8" key="1">
    <citation type="submission" date="2022-04" db="EMBL/GenBank/DDBJ databases">
        <title>Diverse halophilic archaea isolated from saline environments.</title>
        <authorList>
            <person name="Cui H.-L."/>
        </authorList>
    </citation>
    <scope>NUCLEOTIDE SEQUENCE [LARGE SCALE GENOMIC DNA]</scope>
    <source>
        <strain evidence="7 8">XZYJT49</strain>
    </source>
</reference>
<dbReference type="Proteomes" id="UP000830729">
    <property type="component" value="Chromosome"/>
</dbReference>
<accession>A0A8U0HR36</accession>
<dbReference type="InterPro" id="IPR027486">
    <property type="entry name" value="Ribosomal_uS10_dom"/>
</dbReference>
<keyword evidence="8" id="KW-1185">Reference proteome</keyword>
<proteinExistence type="inferred from homology"/>
<evidence type="ECO:0000256" key="3">
    <source>
        <dbReference type="ARBA" id="ARBA00023274"/>
    </source>
</evidence>
<dbReference type="GO" id="GO:0005840">
    <property type="term" value="C:ribosome"/>
    <property type="evidence" value="ECO:0007669"/>
    <property type="project" value="UniProtKB-KW"/>
</dbReference>
<sequence length="108" mass="12440">MTFVTKIRLQSGNRPALDRIVDEIRSTAERKGAELRGPHSAPPERLSVPQYKSTAGDEHRQFRSWDYTVYTREMEIVGHNELARQVTEFDFPDGVHVEAELKQVEQMA</sequence>
<dbReference type="GO" id="GO:0000049">
    <property type="term" value="F:tRNA binding"/>
    <property type="evidence" value="ECO:0007669"/>
    <property type="project" value="UniProtKB-UniRule"/>
</dbReference>
<feature type="domain" description="Small ribosomal subunit protein uS10" evidence="6">
    <location>
        <begin position="6"/>
        <end position="100"/>
    </location>
</feature>
<evidence type="ECO:0000313" key="7">
    <source>
        <dbReference type="EMBL" id="UPV73339.1"/>
    </source>
</evidence>
<evidence type="ECO:0000256" key="5">
    <source>
        <dbReference type="SAM" id="MobiDB-lite"/>
    </source>
</evidence>
<comment type="function">
    <text evidence="4">Involved in the binding of tRNA to the ribosomes.</text>
</comment>
<dbReference type="GO" id="GO:1990904">
    <property type="term" value="C:ribonucleoprotein complex"/>
    <property type="evidence" value="ECO:0007669"/>
    <property type="project" value="UniProtKB-KW"/>
</dbReference>
<comment type="similarity">
    <text evidence="1 4">Belongs to the universal ribosomal protein uS10 family.</text>
</comment>
<evidence type="ECO:0000313" key="8">
    <source>
        <dbReference type="Proteomes" id="UP000830729"/>
    </source>
</evidence>
<keyword evidence="3 4" id="KW-0687">Ribonucleoprotein</keyword>
<dbReference type="SUPFAM" id="SSF54999">
    <property type="entry name" value="Ribosomal protein S10"/>
    <property type="match status" value="1"/>
</dbReference>
<dbReference type="SMART" id="SM01403">
    <property type="entry name" value="Ribosomal_S10"/>
    <property type="match status" value="1"/>
</dbReference>
<keyword evidence="2 4" id="KW-0689">Ribosomal protein</keyword>
<dbReference type="GeneID" id="72186007"/>
<feature type="region of interest" description="Disordered" evidence="5">
    <location>
        <begin position="28"/>
        <end position="55"/>
    </location>
</feature>
<dbReference type="EMBL" id="CP096659">
    <property type="protein sequence ID" value="UPV73339.1"/>
    <property type="molecule type" value="Genomic_DNA"/>
</dbReference>
<dbReference type="HAMAP" id="MF_00508">
    <property type="entry name" value="Ribosomal_uS10"/>
    <property type="match status" value="1"/>
</dbReference>
<dbReference type="InterPro" id="IPR001848">
    <property type="entry name" value="Ribosomal_uS10"/>
</dbReference>
<evidence type="ECO:0000256" key="4">
    <source>
        <dbReference type="HAMAP-Rule" id="MF_00508"/>
    </source>
</evidence>
<evidence type="ECO:0000256" key="1">
    <source>
        <dbReference type="ARBA" id="ARBA00007102"/>
    </source>
</evidence>
<gene>
    <name evidence="4" type="primary">rps10</name>
    <name evidence="7" type="ORF">M0R89_12370</name>
</gene>
<dbReference type="KEGG" id="halx:M0R89_12370"/>
<dbReference type="Gene3D" id="3.30.70.600">
    <property type="entry name" value="Ribosomal protein S10 domain"/>
    <property type="match status" value="1"/>
</dbReference>
<dbReference type="GO" id="GO:0003735">
    <property type="term" value="F:structural constituent of ribosome"/>
    <property type="evidence" value="ECO:0007669"/>
    <property type="project" value="InterPro"/>
</dbReference>
<dbReference type="Pfam" id="PF00338">
    <property type="entry name" value="Ribosomal_S10"/>
    <property type="match status" value="1"/>
</dbReference>
<name>A0A8U0HR36_9EURY</name>
<evidence type="ECO:0000256" key="2">
    <source>
        <dbReference type="ARBA" id="ARBA00022980"/>
    </source>
</evidence>
<dbReference type="AlphaFoldDB" id="A0A8U0HR36"/>
<feature type="compositionally biased region" description="Basic and acidic residues" evidence="5">
    <location>
        <begin position="28"/>
        <end position="37"/>
    </location>
</feature>
<protein>
    <recommendedName>
        <fullName evidence="4">Small ribosomal subunit protein uS10</fullName>
    </recommendedName>
</protein>
<dbReference type="InterPro" id="IPR036838">
    <property type="entry name" value="Ribosomal_uS10_dom_sf"/>
</dbReference>
<evidence type="ECO:0000259" key="6">
    <source>
        <dbReference type="SMART" id="SM01403"/>
    </source>
</evidence>
<organism evidence="7 8">
    <name type="scientific">Halorussus limi</name>
    <dbReference type="NCBI Taxonomy" id="2938695"/>
    <lineage>
        <taxon>Archaea</taxon>
        <taxon>Methanobacteriati</taxon>
        <taxon>Methanobacteriota</taxon>
        <taxon>Stenosarchaea group</taxon>
        <taxon>Halobacteria</taxon>
        <taxon>Halobacteriales</taxon>
        <taxon>Haladaptataceae</taxon>
        <taxon>Halorussus</taxon>
    </lineage>
</organism>
<dbReference type="GO" id="GO:0006412">
    <property type="term" value="P:translation"/>
    <property type="evidence" value="ECO:0007669"/>
    <property type="project" value="UniProtKB-UniRule"/>
</dbReference>
<comment type="subunit">
    <text evidence="4">Part of the 30S ribosomal subunit.</text>
</comment>
<dbReference type="RefSeq" id="WP_248649395.1">
    <property type="nucleotide sequence ID" value="NZ_CP096659.1"/>
</dbReference>